<dbReference type="Proteomes" id="UP000233100">
    <property type="component" value="Chromosome 7"/>
</dbReference>
<sequence length="146" mass="16346">LEFSLDGSRVNIRYISCTFLGSITTGRIVSSVPSPFLELRLLGSSDSSASASRVAGITGACHHDWIIFSFFLRWSFPFVAQAGVQWRDLGSLQLLPPGFKRFSCLSLPSSWVYRHEPPRLANFVFLVEMEGVSPCWLGWSRTPNCR</sequence>
<organism evidence="1 2">
    <name type="scientific">Macaca fascicularis</name>
    <name type="common">Crab-eating macaque</name>
    <name type="synonym">Cynomolgus monkey</name>
    <dbReference type="NCBI Taxonomy" id="9541"/>
    <lineage>
        <taxon>Eukaryota</taxon>
        <taxon>Metazoa</taxon>
        <taxon>Chordata</taxon>
        <taxon>Craniata</taxon>
        <taxon>Vertebrata</taxon>
        <taxon>Euteleostomi</taxon>
        <taxon>Mammalia</taxon>
        <taxon>Eutheria</taxon>
        <taxon>Euarchontoglires</taxon>
        <taxon>Primates</taxon>
        <taxon>Haplorrhini</taxon>
        <taxon>Catarrhini</taxon>
        <taxon>Cercopithecidae</taxon>
        <taxon>Cercopithecinae</taxon>
        <taxon>Macaca</taxon>
    </lineage>
</organism>
<proteinExistence type="predicted"/>
<keyword evidence="2" id="KW-1185">Reference proteome</keyword>
<dbReference type="PANTHER" id="PTHR46254">
    <property type="entry name" value="PROTEIN GVQW1-RELATED"/>
    <property type="match status" value="1"/>
</dbReference>
<evidence type="ECO:0000313" key="1">
    <source>
        <dbReference type="Ensembl" id="ENSMFAP00000055981.1"/>
    </source>
</evidence>
<dbReference type="AlphaFoldDB" id="A0A7N9CWW4"/>
<dbReference type="GeneTree" id="ENSGT00390000001830"/>
<dbReference type="Bgee" id="ENSMFAG00000043964">
    <property type="expression patterns" value="Expressed in lung and 13 other cell types or tissues"/>
</dbReference>
<dbReference type="Ensembl" id="ENSMFAT00000088664.1">
    <property type="protein sequence ID" value="ENSMFAP00000055981.1"/>
    <property type="gene ID" value="ENSMFAG00000043964.2"/>
</dbReference>
<reference evidence="1" key="3">
    <citation type="submission" date="2025-09" db="UniProtKB">
        <authorList>
            <consortium name="Ensembl"/>
        </authorList>
    </citation>
    <scope>IDENTIFICATION</scope>
</reference>
<reference evidence="1" key="2">
    <citation type="submission" date="2025-08" db="UniProtKB">
        <authorList>
            <consortium name="Ensembl"/>
        </authorList>
    </citation>
    <scope>IDENTIFICATION</scope>
</reference>
<evidence type="ECO:0000313" key="2">
    <source>
        <dbReference type="Proteomes" id="UP000233100"/>
    </source>
</evidence>
<accession>A0A7N9CWW4</accession>
<name>A0A7N9CWW4_MACFA</name>
<protein>
    <submittedName>
        <fullName evidence="1">Uncharacterized protein</fullName>
    </submittedName>
</protein>
<reference evidence="1 2" key="1">
    <citation type="submission" date="2013-03" db="EMBL/GenBank/DDBJ databases">
        <authorList>
            <person name="Warren W."/>
            <person name="Wilson R.K."/>
        </authorList>
    </citation>
    <scope>NUCLEOTIDE SEQUENCE</scope>
</reference>